<comment type="pathway">
    <text evidence="6">Amino-acid biosynthesis; L-methionine biosynthesis via de novo pathway; O-acetyl-L-homoserine from L-homoserine: step 1/1.</text>
</comment>
<dbReference type="Proteomes" id="UP000823598">
    <property type="component" value="Unassembled WGS sequence"/>
</dbReference>
<evidence type="ECO:0000313" key="9">
    <source>
        <dbReference type="Proteomes" id="UP000823598"/>
    </source>
</evidence>
<comment type="caution">
    <text evidence="8">The sequence shown here is derived from an EMBL/GenBank/DDBJ whole genome shotgun (WGS) entry which is preliminary data.</text>
</comment>
<feature type="binding site" evidence="6">
    <location>
        <position position="163"/>
    </location>
    <ligand>
        <name>substrate</name>
    </ligand>
</feature>
<feature type="site" description="Important for acyl-CoA specificity" evidence="6">
    <location>
        <position position="111"/>
    </location>
</feature>
<evidence type="ECO:0000256" key="1">
    <source>
        <dbReference type="ARBA" id="ARBA00004496"/>
    </source>
</evidence>
<evidence type="ECO:0000256" key="2">
    <source>
        <dbReference type="ARBA" id="ARBA00022490"/>
    </source>
</evidence>
<dbReference type="PIRSF" id="PIRSF000450">
    <property type="entry name" value="H_ser_succinyltr"/>
    <property type="match status" value="1"/>
</dbReference>
<dbReference type="Pfam" id="PF04204">
    <property type="entry name" value="HTS"/>
    <property type="match status" value="1"/>
</dbReference>
<dbReference type="NCBIfam" id="TIGR01001">
    <property type="entry name" value="metA"/>
    <property type="match status" value="1"/>
</dbReference>
<keyword evidence="4 6" id="KW-0808">Transferase</keyword>
<dbReference type="GO" id="GO:0019281">
    <property type="term" value="P:L-methionine biosynthetic process from homoserine via O-succinyl-L-homoserine and cystathionine"/>
    <property type="evidence" value="ECO:0007669"/>
    <property type="project" value="InterPro"/>
</dbReference>
<dbReference type="InterPro" id="IPR033752">
    <property type="entry name" value="MetA_family"/>
</dbReference>
<comment type="subcellular location">
    <subcellularLocation>
        <location evidence="1 6">Cytoplasm</location>
    </subcellularLocation>
</comment>
<dbReference type="GO" id="GO:0004414">
    <property type="term" value="F:homoserine O-acetyltransferase activity"/>
    <property type="evidence" value="ECO:0007669"/>
    <property type="project" value="UniProtKB-EC"/>
</dbReference>
<keyword evidence="5 6" id="KW-0012">Acyltransferase</keyword>
<dbReference type="PANTHER" id="PTHR20919">
    <property type="entry name" value="HOMOSERINE O-SUCCINYLTRANSFERASE"/>
    <property type="match status" value="1"/>
</dbReference>
<feature type="active site" description="Proton acceptor" evidence="6">
    <location>
        <position position="235"/>
    </location>
</feature>
<dbReference type="AlphaFoldDB" id="A0A9D9IQE2"/>
<dbReference type="FunFam" id="3.40.50.880:FF:000004">
    <property type="entry name" value="Homoserine O-succinyltransferase"/>
    <property type="match status" value="1"/>
</dbReference>
<evidence type="ECO:0000313" key="8">
    <source>
        <dbReference type="EMBL" id="MBO8476109.1"/>
    </source>
</evidence>
<gene>
    <name evidence="8" type="primary">metA</name>
    <name evidence="6" type="synonym">metAA</name>
    <name evidence="8" type="ORF">IAB88_03860</name>
</gene>
<dbReference type="SUPFAM" id="SSF52317">
    <property type="entry name" value="Class I glutamine amidotransferase-like"/>
    <property type="match status" value="1"/>
</dbReference>
<comment type="similarity">
    <text evidence="6">Belongs to the MetA family.</text>
</comment>
<reference evidence="8" key="1">
    <citation type="submission" date="2020-10" db="EMBL/GenBank/DDBJ databases">
        <authorList>
            <person name="Gilroy R."/>
        </authorList>
    </citation>
    <scope>NUCLEOTIDE SEQUENCE</scope>
    <source>
        <strain evidence="8">6919</strain>
    </source>
</reference>
<evidence type="ECO:0000256" key="3">
    <source>
        <dbReference type="ARBA" id="ARBA00022605"/>
    </source>
</evidence>
<reference evidence="8" key="2">
    <citation type="journal article" date="2021" name="PeerJ">
        <title>Extensive microbial diversity within the chicken gut microbiome revealed by metagenomics and culture.</title>
        <authorList>
            <person name="Gilroy R."/>
            <person name="Ravi A."/>
            <person name="Getino M."/>
            <person name="Pursley I."/>
            <person name="Horton D.L."/>
            <person name="Alikhan N.F."/>
            <person name="Baker D."/>
            <person name="Gharbi K."/>
            <person name="Hall N."/>
            <person name="Watson M."/>
            <person name="Adriaenssens E.M."/>
            <person name="Foster-Nyarko E."/>
            <person name="Jarju S."/>
            <person name="Secka A."/>
            <person name="Antonio M."/>
            <person name="Oren A."/>
            <person name="Chaudhuri R.R."/>
            <person name="La Ragione R."/>
            <person name="Hildebrand F."/>
            <person name="Pallen M.J."/>
        </authorList>
    </citation>
    <scope>NUCLEOTIDE SEQUENCE</scope>
    <source>
        <strain evidence="8">6919</strain>
    </source>
</reference>
<feature type="active site" evidence="6">
    <location>
        <position position="237"/>
    </location>
</feature>
<dbReference type="HAMAP" id="MF_00295">
    <property type="entry name" value="MetA_acyltransf"/>
    <property type="match status" value="1"/>
</dbReference>
<comment type="catalytic activity">
    <reaction evidence="6">
        <text>L-homoserine + acetyl-CoA = O-acetyl-L-homoserine + CoA</text>
        <dbReference type="Rhea" id="RHEA:13701"/>
        <dbReference type="ChEBI" id="CHEBI:57287"/>
        <dbReference type="ChEBI" id="CHEBI:57288"/>
        <dbReference type="ChEBI" id="CHEBI:57476"/>
        <dbReference type="ChEBI" id="CHEBI:57716"/>
        <dbReference type="EC" id="2.3.1.31"/>
    </reaction>
</comment>
<sequence>MPVRVPATLPAVEELKKENIFVIDEQRASTQDIRPLKIAILNLMPLKLMTETDLLRLISNTPLQVELDLFLPDGHEWTNTPKEHLDTFYKSFDKIKNCNYDGLIITGAPVEMVEFEEVDYWNQLQEIFDWSRTHVTSTVYICWAALAGLYHNYGIPKHILKKKISGVFRHHVLDKNNPLFRGFDDTFYVPHSRHCEIRKEDIQKESRLHIMAESEESGIYIIMARNGREIYITGHSEYSPYTLDYEYRRDLAKGLNPSIPYNYYQGDNPGNAPLVRWRSHANLLFSNWLNYFVYQETPFDIREIK</sequence>
<comment type="function">
    <text evidence="6">Transfers an acetyl group from acetyl-CoA to L-homoserine, forming acetyl-L-homoserine.</text>
</comment>
<dbReference type="EC" id="2.3.1.31" evidence="6"/>
<protein>
    <recommendedName>
        <fullName evidence="6">Homoserine O-acetyltransferase</fullName>
        <shortName evidence="6">HAT</shortName>
        <ecNumber evidence="6">2.3.1.31</ecNumber>
    </recommendedName>
    <alternativeName>
        <fullName evidence="6">Homoserine transacetylase</fullName>
        <shortName evidence="6">HTA</shortName>
    </alternativeName>
</protein>
<feature type="active site" description="Acyl-thioester intermediate" evidence="6 7">
    <location>
        <position position="142"/>
    </location>
</feature>
<comment type="caution">
    <text evidence="6">Lacks conserved residue(s) required for the propagation of feature annotation.</text>
</comment>
<keyword evidence="2 6" id="KW-0963">Cytoplasm</keyword>
<keyword evidence="3 6" id="KW-0028">Amino-acid biosynthesis</keyword>
<keyword evidence="6" id="KW-0486">Methionine biosynthesis</keyword>
<dbReference type="GO" id="GO:0008899">
    <property type="term" value="F:homoserine O-succinyltransferase activity"/>
    <property type="evidence" value="ECO:0007669"/>
    <property type="project" value="UniProtKB-UniRule"/>
</dbReference>
<evidence type="ECO:0000256" key="6">
    <source>
        <dbReference type="HAMAP-Rule" id="MF_00295"/>
    </source>
</evidence>
<organism evidence="8 9">
    <name type="scientific">Candidatus Limisoma faecipullorum</name>
    <dbReference type="NCBI Taxonomy" id="2840854"/>
    <lineage>
        <taxon>Bacteria</taxon>
        <taxon>Pseudomonadati</taxon>
        <taxon>Bacteroidota</taxon>
        <taxon>Bacteroidia</taxon>
        <taxon>Bacteroidales</taxon>
        <taxon>Candidatus Limisoma</taxon>
    </lineage>
</organism>
<dbReference type="EMBL" id="JADIMC010000044">
    <property type="protein sequence ID" value="MBO8476109.1"/>
    <property type="molecule type" value="Genomic_DNA"/>
</dbReference>
<dbReference type="InterPro" id="IPR029062">
    <property type="entry name" value="Class_I_gatase-like"/>
</dbReference>
<feature type="binding site" evidence="6">
    <location>
        <position position="249"/>
    </location>
    <ligand>
        <name>substrate</name>
    </ligand>
</feature>
<feature type="binding site" evidence="6">
    <location>
        <position position="192"/>
    </location>
    <ligand>
        <name>substrate</name>
    </ligand>
</feature>
<dbReference type="Gene3D" id="3.40.50.880">
    <property type="match status" value="1"/>
</dbReference>
<name>A0A9D9IQE2_9BACT</name>
<evidence type="ECO:0000256" key="5">
    <source>
        <dbReference type="ARBA" id="ARBA00023315"/>
    </source>
</evidence>
<accession>A0A9D9IQE2</accession>
<evidence type="ECO:0000256" key="7">
    <source>
        <dbReference type="PIRSR" id="PIRSR000450-1"/>
    </source>
</evidence>
<proteinExistence type="inferred from homology"/>
<evidence type="ECO:0000256" key="4">
    <source>
        <dbReference type="ARBA" id="ARBA00022679"/>
    </source>
</evidence>
<dbReference type="PANTHER" id="PTHR20919:SF0">
    <property type="entry name" value="HOMOSERINE O-SUCCINYLTRANSFERASE"/>
    <property type="match status" value="1"/>
</dbReference>
<dbReference type="CDD" id="cd03131">
    <property type="entry name" value="GATase1_HTS"/>
    <property type="match status" value="1"/>
</dbReference>
<feature type="site" description="Important for substrate specificity" evidence="6">
    <location>
        <position position="192"/>
    </location>
</feature>
<dbReference type="InterPro" id="IPR005697">
    <property type="entry name" value="HST_MetA"/>
</dbReference>
<dbReference type="GO" id="GO:0005737">
    <property type="term" value="C:cytoplasm"/>
    <property type="evidence" value="ECO:0007669"/>
    <property type="project" value="UniProtKB-SubCell"/>
</dbReference>